<name>A0A0V0SNH9_9BILA</name>
<feature type="region of interest" description="Disordered" evidence="2">
    <location>
        <begin position="215"/>
        <end position="267"/>
    </location>
</feature>
<dbReference type="EMBL" id="JYDL01000001">
    <property type="protein sequence ID" value="KRX28282.1"/>
    <property type="molecule type" value="Genomic_DNA"/>
</dbReference>
<keyword evidence="1" id="KW-0175">Coiled coil</keyword>
<accession>A0A0V0SNH9</accession>
<feature type="domain" description="BZIP" evidence="3">
    <location>
        <begin position="268"/>
        <end position="314"/>
    </location>
</feature>
<evidence type="ECO:0000313" key="4">
    <source>
        <dbReference type="EMBL" id="KRX28282.1"/>
    </source>
</evidence>
<feature type="compositionally biased region" description="Polar residues" evidence="2">
    <location>
        <begin position="216"/>
        <end position="234"/>
    </location>
</feature>
<organism evidence="4 5">
    <name type="scientific">Trichinella nelsoni</name>
    <dbReference type="NCBI Taxonomy" id="6336"/>
    <lineage>
        <taxon>Eukaryota</taxon>
        <taxon>Metazoa</taxon>
        <taxon>Ecdysozoa</taxon>
        <taxon>Nematoda</taxon>
        <taxon>Enoplea</taxon>
        <taxon>Dorylaimia</taxon>
        <taxon>Trichinellida</taxon>
        <taxon>Trichinellidae</taxon>
        <taxon>Trichinella</taxon>
    </lineage>
</organism>
<comment type="caution">
    <text evidence="4">The sequence shown here is derived from an EMBL/GenBank/DDBJ whole genome shotgun (WGS) entry which is preliminary data.</text>
</comment>
<feature type="compositionally biased region" description="Basic and acidic residues" evidence="2">
    <location>
        <begin position="235"/>
        <end position="252"/>
    </location>
</feature>
<dbReference type="OrthoDB" id="5847285at2759"/>
<dbReference type="STRING" id="6336.A0A0V0SNH9"/>
<dbReference type="Proteomes" id="UP000054630">
    <property type="component" value="Unassembled WGS sequence"/>
</dbReference>
<evidence type="ECO:0000259" key="3">
    <source>
        <dbReference type="PROSITE" id="PS50217"/>
    </source>
</evidence>
<dbReference type="SUPFAM" id="SSF57959">
    <property type="entry name" value="Leucine zipper domain"/>
    <property type="match status" value="1"/>
</dbReference>
<dbReference type="PROSITE" id="PS50217">
    <property type="entry name" value="BZIP"/>
    <property type="match status" value="1"/>
</dbReference>
<dbReference type="AlphaFoldDB" id="A0A0V0SNH9"/>
<protein>
    <recommendedName>
        <fullName evidence="3">BZIP domain-containing protein</fullName>
    </recommendedName>
</protein>
<feature type="compositionally biased region" description="Basic and acidic residues" evidence="2">
    <location>
        <begin position="258"/>
        <end position="267"/>
    </location>
</feature>
<reference evidence="4 5" key="1">
    <citation type="submission" date="2015-01" db="EMBL/GenBank/DDBJ databases">
        <title>Evolution of Trichinella species and genotypes.</title>
        <authorList>
            <person name="Korhonen P.K."/>
            <person name="Edoardo P."/>
            <person name="Giuseppe L.R."/>
            <person name="Gasser R.B."/>
        </authorList>
    </citation>
    <scope>NUCLEOTIDE SEQUENCE [LARGE SCALE GENOMIC DNA]</scope>
    <source>
        <strain evidence="4">ISS37</strain>
    </source>
</reference>
<evidence type="ECO:0000256" key="1">
    <source>
        <dbReference type="SAM" id="Coils"/>
    </source>
</evidence>
<dbReference type="InterPro" id="IPR004827">
    <property type="entry name" value="bZIP"/>
</dbReference>
<sequence>MSMQSYTVYINGFWPLDMVTQNLIKQNFKQGCLLCQYVAFAFTHFPQFHYSVDLTKVFKKFNHERTTNFPFGHFVSLFDGDFLYNFSTVFTFRKQIRAFDRINMQDFNLLSGGLDDFCDLETDGLSSLDAFDLCSENDLKQLWCESDIQSFDNFLSLSDWEFSNKVDELLEGSVYAGNETKTGDFFDDEYKCDWNMSALSEEKRLNESVVAEYGSADNNMSSNNNHQPSSSECETLSKIDENKVKSVSDHNYRRNRSEKKSCDVGDVKRKRRMNKEAAQRYRQRKKMEKLALDAELESLEKRNVDLKASIKELNSLWYGMGAGDGIKIELILLLKAKMLTEAIPENVVRQASVCEEHD</sequence>
<keyword evidence="5" id="KW-1185">Reference proteome</keyword>
<dbReference type="InterPro" id="IPR046347">
    <property type="entry name" value="bZIP_sf"/>
</dbReference>
<evidence type="ECO:0000313" key="5">
    <source>
        <dbReference type="Proteomes" id="UP000054630"/>
    </source>
</evidence>
<dbReference type="Pfam" id="PF00170">
    <property type="entry name" value="bZIP_1"/>
    <property type="match status" value="1"/>
</dbReference>
<dbReference type="Gene3D" id="1.20.5.170">
    <property type="match status" value="1"/>
</dbReference>
<dbReference type="CDD" id="cd14692">
    <property type="entry name" value="bZIP_ATF4"/>
    <property type="match status" value="1"/>
</dbReference>
<feature type="coiled-coil region" evidence="1">
    <location>
        <begin position="282"/>
        <end position="316"/>
    </location>
</feature>
<evidence type="ECO:0000256" key="2">
    <source>
        <dbReference type="SAM" id="MobiDB-lite"/>
    </source>
</evidence>
<dbReference type="GO" id="GO:0003700">
    <property type="term" value="F:DNA-binding transcription factor activity"/>
    <property type="evidence" value="ECO:0007669"/>
    <property type="project" value="InterPro"/>
</dbReference>
<proteinExistence type="predicted"/>
<dbReference type="SMART" id="SM00338">
    <property type="entry name" value="BRLZ"/>
    <property type="match status" value="1"/>
</dbReference>
<gene>
    <name evidence="4" type="ORF">T07_5912</name>
</gene>